<name>A0ABT5UH77_9GAMM</name>
<dbReference type="Proteomes" id="UP001528823">
    <property type="component" value="Unassembled WGS sequence"/>
</dbReference>
<comment type="caution">
    <text evidence="1">The sequence shown here is derived from an EMBL/GenBank/DDBJ whole genome shotgun (WGS) entry which is preliminary data.</text>
</comment>
<evidence type="ECO:0000313" key="2">
    <source>
        <dbReference type="Proteomes" id="UP001528823"/>
    </source>
</evidence>
<organism evidence="1 2">
    <name type="scientific">Spartinivicinus poritis</name>
    <dbReference type="NCBI Taxonomy" id="2994640"/>
    <lineage>
        <taxon>Bacteria</taxon>
        <taxon>Pseudomonadati</taxon>
        <taxon>Pseudomonadota</taxon>
        <taxon>Gammaproteobacteria</taxon>
        <taxon>Oceanospirillales</taxon>
        <taxon>Zooshikellaceae</taxon>
        <taxon>Spartinivicinus</taxon>
    </lineage>
</organism>
<gene>
    <name evidence="1" type="ORF">ORQ98_22770</name>
</gene>
<protein>
    <recommendedName>
        <fullName evidence="3">IraD/Gp25-like domain-containing protein</fullName>
    </recommendedName>
</protein>
<keyword evidence="2" id="KW-1185">Reference proteome</keyword>
<accession>A0ABT5UH77</accession>
<dbReference type="EMBL" id="JAPMOU010000043">
    <property type="protein sequence ID" value="MDE1464788.1"/>
    <property type="molecule type" value="Genomic_DNA"/>
</dbReference>
<evidence type="ECO:0008006" key="3">
    <source>
        <dbReference type="Google" id="ProtNLM"/>
    </source>
</evidence>
<proteinExistence type="predicted"/>
<evidence type="ECO:0000313" key="1">
    <source>
        <dbReference type="EMBL" id="MDE1464788.1"/>
    </source>
</evidence>
<reference evidence="1 2" key="1">
    <citation type="submission" date="2022-11" db="EMBL/GenBank/DDBJ databases">
        <title>Spartinivicinus poritis sp. nov., isolated from scleractinian coral Porites lutea.</title>
        <authorList>
            <person name="Zhang G."/>
            <person name="Cai L."/>
            <person name="Wei Q."/>
        </authorList>
    </citation>
    <scope>NUCLEOTIDE SEQUENCE [LARGE SCALE GENOMIC DNA]</scope>
    <source>
        <strain evidence="1 2">A2-2</strain>
    </source>
</reference>
<dbReference type="Gene3D" id="3.10.450.40">
    <property type="match status" value="1"/>
</dbReference>
<dbReference type="SUPFAM" id="SSF160719">
    <property type="entry name" value="gpW/gp25-like"/>
    <property type="match status" value="1"/>
</dbReference>
<sequence>MKTGTHAHTGKNTTGLAYLQQRIQDALNTPIGSLVGHRDYGSRVYELVDRNVDPGFYMQAYIRLAEAINNPVNGLNDIKLTTMAITRAEEHQIELTLQFILLENGEPIKMEGILIEQ</sequence>
<dbReference type="RefSeq" id="WP_274691097.1">
    <property type="nucleotide sequence ID" value="NZ_JAPMOU010000043.1"/>
</dbReference>